<dbReference type="SUPFAM" id="SSF56112">
    <property type="entry name" value="Protein kinase-like (PK-like)"/>
    <property type="match status" value="1"/>
</dbReference>
<evidence type="ECO:0000256" key="1">
    <source>
        <dbReference type="ARBA" id="ARBA00022527"/>
    </source>
</evidence>
<keyword evidence="1 7" id="KW-0723">Serine/threonine-protein kinase</keyword>
<keyword evidence="5 6" id="KW-0067">ATP-binding</keyword>
<dbReference type="GO" id="GO:0004674">
    <property type="term" value="F:protein serine/threonine kinase activity"/>
    <property type="evidence" value="ECO:0007669"/>
    <property type="project" value="UniProtKB-KW"/>
</dbReference>
<dbReference type="EnsemblProtists" id="EOD12458">
    <property type="protein sequence ID" value="EOD12458"/>
    <property type="gene ID" value="EMIHUDRAFT_44162"/>
</dbReference>
<dbReference type="PROSITE" id="PS00107">
    <property type="entry name" value="PROTEIN_KINASE_ATP"/>
    <property type="match status" value="1"/>
</dbReference>
<dbReference type="InterPro" id="IPR008271">
    <property type="entry name" value="Ser/Thr_kinase_AS"/>
</dbReference>
<dbReference type="InterPro" id="IPR000719">
    <property type="entry name" value="Prot_kinase_dom"/>
</dbReference>
<evidence type="ECO:0000259" key="8">
    <source>
        <dbReference type="PROSITE" id="PS50011"/>
    </source>
</evidence>
<dbReference type="eggNOG" id="KOG0032">
    <property type="taxonomic scope" value="Eukaryota"/>
</dbReference>
<keyword evidence="10" id="KW-1185">Reference proteome</keyword>
<dbReference type="HOGENOM" id="CLU_000288_63_0_1"/>
<feature type="domain" description="Protein kinase" evidence="8">
    <location>
        <begin position="1"/>
        <end position="269"/>
    </location>
</feature>
<dbReference type="SMART" id="SM00220">
    <property type="entry name" value="S_TKc"/>
    <property type="match status" value="1"/>
</dbReference>
<dbReference type="RefSeq" id="XP_005764887.1">
    <property type="nucleotide sequence ID" value="XM_005764830.1"/>
</dbReference>
<evidence type="ECO:0000256" key="4">
    <source>
        <dbReference type="ARBA" id="ARBA00022777"/>
    </source>
</evidence>
<evidence type="ECO:0000256" key="7">
    <source>
        <dbReference type="RuleBase" id="RU000304"/>
    </source>
</evidence>
<dbReference type="GO" id="GO:0005524">
    <property type="term" value="F:ATP binding"/>
    <property type="evidence" value="ECO:0007669"/>
    <property type="project" value="UniProtKB-UniRule"/>
</dbReference>
<sequence length="269" mass="28797">QLGKGAFGVVRTCKRLGGGGGEYALKTISLDFASASALKELKNEIDIQRAFDHPHIARIVETFYAKPTGPTEGVNVHILMESLAGGSCKTRLRDNGGGYSEALVAQYMRQMVSATLHCHEHGVVHRDIKLENFVFERAGDDAALKLIDFGLSVRVASGDRLRDQVGTVAFMAPEQLGADKGGYGAAVDVWALGVCTYELLAGPFRRPYNTGRSVPTSHSAQLRIIQRAGAPKPLVSPVSPAAASFLDGALALQPGSRPSAEELLRHPFF</sequence>
<accession>A0A0D3IMH3</accession>
<keyword evidence="4" id="KW-0418">Kinase</keyword>
<dbReference type="OMA" id="VHILMES"/>
<evidence type="ECO:0000256" key="2">
    <source>
        <dbReference type="ARBA" id="ARBA00022679"/>
    </source>
</evidence>
<organism evidence="9 10">
    <name type="scientific">Emiliania huxleyi (strain CCMP1516)</name>
    <dbReference type="NCBI Taxonomy" id="280463"/>
    <lineage>
        <taxon>Eukaryota</taxon>
        <taxon>Haptista</taxon>
        <taxon>Haptophyta</taxon>
        <taxon>Prymnesiophyceae</taxon>
        <taxon>Isochrysidales</taxon>
        <taxon>Noelaerhabdaceae</taxon>
        <taxon>Emiliania</taxon>
    </lineage>
</organism>
<dbReference type="Gene3D" id="3.30.200.20">
    <property type="entry name" value="Phosphorylase Kinase, domain 1"/>
    <property type="match status" value="1"/>
</dbReference>
<feature type="binding site" evidence="6">
    <location>
        <position position="26"/>
    </location>
    <ligand>
        <name>ATP</name>
        <dbReference type="ChEBI" id="CHEBI:30616"/>
    </ligand>
</feature>
<evidence type="ECO:0000313" key="10">
    <source>
        <dbReference type="Proteomes" id="UP000013827"/>
    </source>
</evidence>
<evidence type="ECO:0000256" key="5">
    <source>
        <dbReference type="ARBA" id="ARBA00022840"/>
    </source>
</evidence>
<dbReference type="PaxDb" id="2903-EOD12458"/>
<keyword evidence="3 6" id="KW-0547">Nucleotide-binding</keyword>
<dbReference type="InterPro" id="IPR011009">
    <property type="entry name" value="Kinase-like_dom_sf"/>
</dbReference>
<name>A0A0D3IMH3_EMIH1</name>
<dbReference type="PROSITE" id="PS50011">
    <property type="entry name" value="PROTEIN_KINASE_DOM"/>
    <property type="match status" value="1"/>
</dbReference>
<proteinExistence type="inferred from homology"/>
<keyword evidence="2" id="KW-0808">Transferase</keyword>
<comment type="similarity">
    <text evidence="7">Belongs to the protein kinase superfamily.</text>
</comment>
<evidence type="ECO:0000256" key="6">
    <source>
        <dbReference type="PROSITE-ProRule" id="PRU10141"/>
    </source>
</evidence>
<reference evidence="10" key="1">
    <citation type="journal article" date="2013" name="Nature">
        <title>Pan genome of the phytoplankton Emiliania underpins its global distribution.</title>
        <authorList>
            <person name="Read B.A."/>
            <person name="Kegel J."/>
            <person name="Klute M.J."/>
            <person name="Kuo A."/>
            <person name="Lefebvre S.C."/>
            <person name="Maumus F."/>
            <person name="Mayer C."/>
            <person name="Miller J."/>
            <person name="Monier A."/>
            <person name="Salamov A."/>
            <person name="Young J."/>
            <person name="Aguilar M."/>
            <person name="Claverie J.M."/>
            <person name="Frickenhaus S."/>
            <person name="Gonzalez K."/>
            <person name="Herman E.K."/>
            <person name="Lin Y.C."/>
            <person name="Napier J."/>
            <person name="Ogata H."/>
            <person name="Sarno A.F."/>
            <person name="Shmutz J."/>
            <person name="Schroeder D."/>
            <person name="de Vargas C."/>
            <person name="Verret F."/>
            <person name="von Dassow P."/>
            <person name="Valentin K."/>
            <person name="Van de Peer Y."/>
            <person name="Wheeler G."/>
            <person name="Dacks J.B."/>
            <person name="Delwiche C.F."/>
            <person name="Dyhrman S.T."/>
            <person name="Glockner G."/>
            <person name="John U."/>
            <person name="Richards T."/>
            <person name="Worden A.Z."/>
            <person name="Zhang X."/>
            <person name="Grigoriev I.V."/>
            <person name="Allen A.E."/>
            <person name="Bidle K."/>
            <person name="Borodovsky M."/>
            <person name="Bowler C."/>
            <person name="Brownlee C."/>
            <person name="Cock J.M."/>
            <person name="Elias M."/>
            <person name="Gladyshev V.N."/>
            <person name="Groth M."/>
            <person name="Guda C."/>
            <person name="Hadaegh A."/>
            <person name="Iglesias-Rodriguez M.D."/>
            <person name="Jenkins J."/>
            <person name="Jones B.M."/>
            <person name="Lawson T."/>
            <person name="Leese F."/>
            <person name="Lindquist E."/>
            <person name="Lobanov A."/>
            <person name="Lomsadze A."/>
            <person name="Malik S.B."/>
            <person name="Marsh M.E."/>
            <person name="Mackinder L."/>
            <person name="Mock T."/>
            <person name="Mueller-Roeber B."/>
            <person name="Pagarete A."/>
            <person name="Parker M."/>
            <person name="Probert I."/>
            <person name="Quesneville H."/>
            <person name="Raines C."/>
            <person name="Rensing S.A."/>
            <person name="Riano-Pachon D.M."/>
            <person name="Richier S."/>
            <person name="Rokitta S."/>
            <person name="Shiraiwa Y."/>
            <person name="Soanes D.M."/>
            <person name="van der Giezen M."/>
            <person name="Wahlund T.M."/>
            <person name="Williams B."/>
            <person name="Wilson W."/>
            <person name="Wolfe G."/>
            <person name="Wurch L.L."/>
        </authorList>
    </citation>
    <scope>NUCLEOTIDE SEQUENCE</scope>
</reference>
<dbReference type="PANTHER" id="PTHR24349">
    <property type="entry name" value="SERINE/THREONINE-PROTEIN KINASE"/>
    <property type="match status" value="1"/>
</dbReference>
<dbReference type="InterPro" id="IPR050205">
    <property type="entry name" value="CDPK_Ser/Thr_kinases"/>
</dbReference>
<dbReference type="STRING" id="2903.R1BQV2"/>
<dbReference type="Pfam" id="PF00069">
    <property type="entry name" value="Pkinase"/>
    <property type="match status" value="1"/>
</dbReference>
<dbReference type="KEGG" id="ehx:EMIHUDRAFT_44162"/>
<dbReference type="InterPro" id="IPR017441">
    <property type="entry name" value="Protein_kinase_ATP_BS"/>
</dbReference>
<dbReference type="GeneID" id="17258608"/>
<dbReference type="PROSITE" id="PS00108">
    <property type="entry name" value="PROTEIN_KINASE_ST"/>
    <property type="match status" value="1"/>
</dbReference>
<dbReference type="Gene3D" id="1.10.510.10">
    <property type="entry name" value="Transferase(Phosphotransferase) domain 1"/>
    <property type="match status" value="1"/>
</dbReference>
<evidence type="ECO:0000256" key="3">
    <source>
        <dbReference type="ARBA" id="ARBA00022741"/>
    </source>
</evidence>
<dbReference type="Proteomes" id="UP000013827">
    <property type="component" value="Unassembled WGS sequence"/>
</dbReference>
<dbReference type="AlphaFoldDB" id="A0A0D3IMH3"/>
<reference evidence="9" key="2">
    <citation type="submission" date="2024-10" db="UniProtKB">
        <authorList>
            <consortium name="EnsemblProtists"/>
        </authorList>
    </citation>
    <scope>IDENTIFICATION</scope>
</reference>
<evidence type="ECO:0000313" key="9">
    <source>
        <dbReference type="EnsemblProtists" id="EOD12458"/>
    </source>
</evidence>
<protein>
    <recommendedName>
        <fullName evidence="8">Protein kinase domain-containing protein</fullName>
    </recommendedName>
</protein>